<dbReference type="PROSITE" id="PS01124">
    <property type="entry name" value="HTH_ARAC_FAMILY_2"/>
    <property type="match status" value="1"/>
</dbReference>
<evidence type="ECO:0000313" key="5">
    <source>
        <dbReference type="EMBL" id="GCF92564.1"/>
    </source>
</evidence>
<dbReference type="GO" id="GO:0003700">
    <property type="term" value="F:DNA-binding transcription factor activity"/>
    <property type="evidence" value="ECO:0007669"/>
    <property type="project" value="InterPro"/>
</dbReference>
<evidence type="ECO:0000256" key="1">
    <source>
        <dbReference type="ARBA" id="ARBA00023015"/>
    </source>
</evidence>
<gene>
    <name evidence="5" type="ORF">NRIC_04550</name>
</gene>
<keyword evidence="6" id="KW-1185">Reference proteome</keyword>
<evidence type="ECO:0000256" key="2">
    <source>
        <dbReference type="ARBA" id="ARBA00023125"/>
    </source>
</evidence>
<dbReference type="GO" id="GO:0043565">
    <property type="term" value="F:sequence-specific DNA binding"/>
    <property type="evidence" value="ECO:0007669"/>
    <property type="project" value="InterPro"/>
</dbReference>
<dbReference type="SUPFAM" id="SSF51215">
    <property type="entry name" value="Regulatory protein AraC"/>
    <property type="match status" value="1"/>
</dbReference>
<dbReference type="InterPro" id="IPR018062">
    <property type="entry name" value="HTH_AraC-typ_CS"/>
</dbReference>
<dbReference type="InterPro" id="IPR009057">
    <property type="entry name" value="Homeodomain-like_sf"/>
</dbReference>
<accession>A0A4P5P8G5</accession>
<dbReference type="Gene3D" id="1.10.10.60">
    <property type="entry name" value="Homeodomain-like"/>
    <property type="match status" value="2"/>
</dbReference>
<dbReference type="PANTHER" id="PTHR43280">
    <property type="entry name" value="ARAC-FAMILY TRANSCRIPTIONAL REGULATOR"/>
    <property type="match status" value="1"/>
</dbReference>
<keyword evidence="1" id="KW-0805">Transcription regulation</keyword>
<dbReference type="InterPro" id="IPR037923">
    <property type="entry name" value="HTH-like"/>
</dbReference>
<keyword evidence="2" id="KW-0238">DNA-binding</keyword>
<dbReference type="SUPFAM" id="SSF46689">
    <property type="entry name" value="Homeodomain-like"/>
    <property type="match status" value="2"/>
</dbReference>
<dbReference type="RefSeq" id="WP_146621070.1">
    <property type="nucleotide sequence ID" value="NZ_BJCC01000004.1"/>
</dbReference>
<dbReference type="OrthoDB" id="9813413at2"/>
<dbReference type="InterPro" id="IPR003313">
    <property type="entry name" value="AraC-bd"/>
</dbReference>
<dbReference type="CDD" id="cd06986">
    <property type="entry name" value="cupin_MmsR-like_N"/>
    <property type="match status" value="1"/>
</dbReference>
<protein>
    <submittedName>
        <fullName evidence="5">AraC family transcriptional regulator</fullName>
    </submittedName>
</protein>
<dbReference type="Gene3D" id="2.60.120.280">
    <property type="entry name" value="Regulatory protein AraC"/>
    <property type="match status" value="1"/>
</dbReference>
<proteinExistence type="predicted"/>
<evidence type="ECO:0000313" key="6">
    <source>
        <dbReference type="Proteomes" id="UP000290567"/>
    </source>
</evidence>
<dbReference type="Proteomes" id="UP000290567">
    <property type="component" value="Unassembled WGS sequence"/>
</dbReference>
<dbReference type="PROSITE" id="PS00041">
    <property type="entry name" value="HTH_ARAC_FAMILY_1"/>
    <property type="match status" value="1"/>
</dbReference>
<comment type="caution">
    <text evidence="5">The sequence shown here is derived from an EMBL/GenBank/DDBJ whole genome shotgun (WGS) entry which is preliminary data.</text>
</comment>
<keyword evidence="3" id="KW-0804">Transcription</keyword>
<dbReference type="SMART" id="SM00342">
    <property type="entry name" value="HTH_ARAC"/>
    <property type="match status" value="1"/>
</dbReference>
<evidence type="ECO:0000259" key="4">
    <source>
        <dbReference type="PROSITE" id="PS01124"/>
    </source>
</evidence>
<evidence type="ECO:0000256" key="3">
    <source>
        <dbReference type="ARBA" id="ARBA00023163"/>
    </source>
</evidence>
<reference evidence="6" key="1">
    <citation type="submission" date="2019-02" db="EMBL/GenBank/DDBJ databases">
        <title>Draft genome sequence of Enterococcus sp. Gos25-1.</title>
        <authorList>
            <person name="Tanaka N."/>
            <person name="Shiwa Y."/>
            <person name="Fujita N."/>
        </authorList>
    </citation>
    <scope>NUCLEOTIDE SEQUENCE [LARGE SCALE GENOMIC DNA]</scope>
    <source>
        <strain evidence="6">Gos25-1</strain>
    </source>
</reference>
<feature type="domain" description="HTH araC/xylS-type" evidence="4">
    <location>
        <begin position="176"/>
        <end position="274"/>
    </location>
</feature>
<dbReference type="Pfam" id="PF12833">
    <property type="entry name" value="HTH_18"/>
    <property type="match status" value="1"/>
</dbReference>
<dbReference type="EMBL" id="BJCC01000004">
    <property type="protein sequence ID" value="GCF92564.1"/>
    <property type="molecule type" value="Genomic_DNA"/>
</dbReference>
<sequence>MEEAIFLVKQQRSNFKDFYFSFCGHSKTFPSHSFGPAVRDVFLIHIILEGSGYYSIKKTNYHLSKGQGFVIYPGESTFYQASEEQPWEYVWLAIGGELVESYLSNLGITPAHLSFEVTNLADFHALILQCLAYEQDTQLNELILQKIAYNFMELLSKSMTQTLKESHSTKMNGYVLESLEIIGEHFWRNITVKEIAEKLMIDASYLSRLFKKDIGISIKSYINEMRISTSRDIIATTNLPISKIAEMVGFPTTQAFSKAFSKGMGLSPFAYRKERIGSNREIS</sequence>
<dbReference type="PANTHER" id="PTHR43280:SF28">
    <property type="entry name" value="HTH-TYPE TRANSCRIPTIONAL ACTIVATOR RHAS"/>
    <property type="match status" value="1"/>
</dbReference>
<name>A0A4P5P8G5_9ENTE</name>
<dbReference type="AlphaFoldDB" id="A0A4P5P8G5"/>
<dbReference type="Pfam" id="PF02311">
    <property type="entry name" value="AraC_binding"/>
    <property type="match status" value="1"/>
</dbReference>
<organism evidence="5 6">
    <name type="scientific">Enterococcus florum</name>
    <dbReference type="NCBI Taxonomy" id="2480627"/>
    <lineage>
        <taxon>Bacteria</taxon>
        <taxon>Bacillati</taxon>
        <taxon>Bacillota</taxon>
        <taxon>Bacilli</taxon>
        <taxon>Lactobacillales</taxon>
        <taxon>Enterococcaceae</taxon>
        <taxon>Enterococcus</taxon>
    </lineage>
</organism>
<dbReference type="InterPro" id="IPR018060">
    <property type="entry name" value="HTH_AraC"/>
</dbReference>